<evidence type="ECO:0000313" key="3">
    <source>
        <dbReference type="Proteomes" id="UP001569904"/>
    </source>
</evidence>
<feature type="transmembrane region" description="Helical" evidence="1">
    <location>
        <begin position="73"/>
        <end position="93"/>
    </location>
</feature>
<protein>
    <recommendedName>
        <fullName evidence="4">DUF2637 domain-containing protein</fullName>
    </recommendedName>
</protein>
<reference evidence="2 3" key="1">
    <citation type="submission" date="2023-11" db="EMBL/GenBank/DDBJ databases">
        <title>Actinomadura monticuli sp. nov., isolated from volcanic ash.</title>
        <authorList>
            <person name="Lee S.D."/>
            <person name="Yang H."/>
            <person name="Kim I.S."/>
        </authorList>
    </citation>
    <scope>NUCLEOTIDE SEQUENCE [LARGE SCALE GENOMIC DNA]</scope>
    <source>
        <strain evidence="2 3">DSM 45346</strain>
    </source>
</reference>
<keyword evidence="3" id="KW-1185">Reference proteome</keyword>
<evidence type="ECO:0008006" key="4">
    <source>
        <dbReference type="Google" id="ProtNLM"/>
    </source>
</evidence>
<gene>
    <name evidence="2" type="ORF">SM436_11690</name>
</gene>
<evidence type="ECO:0000256" key="1">
    <source>
        <dbReference type="SAM" id="Phobius"/>
    </source>
</evidence>
<dbReference type="EMBL" id="JAXCEH010000005">
    <property type="protein sequence ID" value="MFA1554348.1"/>
    <property type="molecule type" value="Genomic_DNA"/>
</dbReference>
<dbReference type="InterPro" id="IPR057702">
    <property type="entry name" value="DUF7942"/>
</dbReference>
<dbReference type="NCBIfam" id="NF046119">
    <property type="entry name" value="memb_SCO4225"/>
    <property type="match status" value="1"/>
</dbReference>
<organism evidence="2 3">
    <name type="scientific">Actinomadura chokoriensis</name>
    <dbReference type="NCBI Taxonomy" id="454156"/>
    <lineage>
        <taxon>Bacteria</taxon>
        <taxon>Bacillati</taxon>
        <taxon>Actinomycetota</taxon>
        <taxon>Actinomycetes</taxon>
        <taxon>Streptosporangiales</taxon>
        <taxon>Thermomonosporaceae</taxon>
        <taxon>Actinomadura</taxon>
    </lineage>
</organism>
<proteinExistence type="predicted"/>
<keyword evidence="1" id="KW-0812">Transmembrane</keyword>
<dbReference type="Proteomes" id="UP001569904">
    <property type="component" value="Unassembled WGS sequence"/>
</dbReference>
<keyword evidence="1" id="KW-0472">Membrane</keyword>
<feature type="transmembrane region" description="Helical" evidence="1">
    <location>
        <begin position="39"/>
        <end position="61"/>
    </location>
</feature>
<dbReference type="Pfam" id="PF25637">
    <property type="entry name" value="DUF7942"/>
    <property type="match status" value="1"/>
</dbReference>
<keyword evidence="1" id="KW-1133">Transmembrane helix</keyword>
<dbReference type="RefSeq" id="WP_371940738.1">
    <property type="nucleotide sequence ID" value="NZ_JAXCEH010000005.1"/>
</dbReference>
<sequence>MTKNLRRRVAASIAVAYALVVVAAGVDAVLASRPDESGLSALGLVLVTMPLGDFLYMMLDWMLGGASDQLEPALPLSVMTLGGLVQAWLLWVITRGIPANE</sequence>
<comment type="caution">
    <text evidence="2">The sequence shown here is derived from an EMBL/GenBank/DDBJ whole genome shotgun (WGS) entry which is preliminary data.</text>
</comment>
<accession>A0ABV4QUS4</accession>
<name>A0ABV4QUS4_9ACTN</name>
<evidence type="ECO:0000313" key="2">
    <source>
        <dbReference type="EMBL" id="MFA1554348.1"/>
    </source>
</evidence>